<dbReference type="InterPro" id="IPR011032">
    <property type="entry name" value="GroES-like_sf"/>
</dbReference>
<dbReference type="PANTHER" id="PTHR48106:SF18">
    <property type="entry name" value="QUINONE OXIDOREDUCTASE PIG3"/>
    <property type="match status" value="1"/>
</dbReference>
<evidence type="ECO:0000313" key="5">
    <source>
        <dbReference type="Proteomes" id="UP001374803"/>
    </source>
</evidence>
<evidence type="ECO:0000259" key="3">
    <source>
        <dbReference type="SMART" id="SM00829"/>
    </source>
</evidence>
<organism evidence="4 5">
    <name type="scientific">Pendulispora rubella</name>
    <dbReference type="NCBI Taxonomy" id="2741070"/>
    <lineage>
        <taxon>Bacteria</taxon>
        <taxon>Pseudomonadati</taxon>
        <taxon>Myxococcota</taxon>
        <taxon>Myxococcia</taxon>
        <taxon>Myxococcales</taxon>
        <taxon>Sorangiineae</taxon>
        <taxon>Pendulisporaceae</taxon>
        <taxon>Pendulispora</taxon>
    </lineage>
</organism>
<dbReference type="Gene3D" id="3.40.50.720">
    <property type="entry name" value="NAD(P)-binding Rossmann-like Domain"/>
    <property type="match status" value="1"/>
</dbReference>
<sequence>MKAWIVTSGMPWRLQVRDVPSPSPMAHEALISVVAFSINRGEMELLSWLPEAWIPGLDVAGIVLEPAADGSGPPRGARVLGLVDQGSWAERVAVPTSALALIPAGVSLMQAATLPAAGLCAMGTLRLAECTKRSRVLVTGAAGGVGSFQVQMAARAGAHVVAVTARRDANAWLHRLGATDVVSAIAKARGLFDMILESVGGVSLEEAVGKIAPGGTIVLSGNSSAERTSMSVFDFTGHEGARLVTFMNYASDEHTGERLQRLAASVDRGEIVPQIGHVGSWDELDGALQALRSRSVQGKAVLFIPFGDASNGPRNTAATDGVQSIAKR</sequence>
<dbReference type="InterPro" id="IPR013149">
    <property type="entry name" value="ADH-like_C"/>
</dbReference>
<name>A0ABZ2LAN1_9BACT</name>
<accession>A0ABZ2LAN1</accession>
<gene>
    <name evidence="4" type="ORF">LVJ94_06960</name>
</gene>
<evidence type="ECO:0000256" key="1">
    <source>
        <dbReference type="ARBA" id="ARBA00022857"/>
    </source>
</evidence>
<keyword evidence="1" id="KW-0521">NADP</keyword>
<proteinExistence type="predicted"/>
<protein>
    <submittedName>
        <fullName evidence="4">Zinc-binding dehydrogenase</fullName>
    </submittedName>
</protein>
<evidence type="ECO:0000313" key="4">
    <source>
        <dbReference type="EMBL" id="WXB06973.1"/>
    </source>
</evidence>
<dbReference type="Proteomes" id="UP001374803">
    <property type="component" value="Chromosome"/>
</dbReference>
<dbReference type="PANTHER" id="PTHR48106">
    <property type="entry name" value="QUINONE OXIDOREDUCTASE PIG3-RELATED"/>
    <property type="match status" value="1"/>
</dbReference>
<dbReference type="EMBL" id="CP089983">
    <property type="protein sequence ID" value="WXB06973.1"/>
    <property type="molecule type" value="Genomic_DNA"/>
</dbReference>
<keyword evidence="5" id="KW-1185">Reference proteome</keyword>
<dbReference type="SUPFAM" id="SSF51735">
    <property type="entry name" value="NAD(P)-binding Rossmann-fold domains"/>
    <property type="match status" value="1"/>
</dbReference>
<dbReference type="SMART" id="SM00829">
    <property type="entry name" value="PKS_ER"/>
    <property type="match status" value="1"/>
</dbReference>
<evidence type="ECO:0000256" key="2">
    <source>
        <dbReference type="ARBA" id="ARBA00023002"/>
    </source>
</evidence>
<dbReference type="Pfam" id="PF00107">
    <property type="entry name" value="ADH_zinc_N"/>
    <property type="match status" value="1"/>
</dbReference>
<dbReference type="InterPro" id="IPR036291">
    <property type="entry name" value="NAD(P)-bd_dom_sf"/>
</dbReference>
<reference evidence="4" key="1">
    <citation type="submission" date="2021-12" db="EMBL/GenBank/DDBJ databases">
        <title>Discovery of the Pendulisporaceae a myxobacterial family with distinct sporulation behavior and unique specialized metabolism.</title>
        <authorList>
            <person name="Garcia R."/>
            <person name="Popoff A."/>
            <person name="Bader C.D."/>
            <person name="Loehr J."/>
            <person name="Walesch S."/>
            <person name="Walt C."/>
            <person name="Boldt J."/>
            <person name="Bunk B."/>
            <person name="Haeckl F.J.F.P.J."/>
            <person name="Gunesch A.P."/>
            <person name="Birkelbach J."/>
            <person name="Nuebel U."/>
            <person name="Pietschmann T."/>
            <person name="Bach T."/>
            <person name="Mueller R."/>
        </authorList>
    </citation>
    <scope>NUCLEOTIDE SEQUENCE</scope>
    <source>
        <strain evidence="4">MSr11367</strain>
    </source>
</reference>
<dbReference type="RefSeq" id="WP_394836633.1">
    <property type="nucleotide sequence ID" value="NZ_CP089929.1"/>
</dbReference>
<dbReference type="InterPro" id="IPR020843">
    <property type="entry name" value="ER"/>
</dbReference>
<keyword evidence="2" id="KW-0560">Oxidoreductase</keyword>
<feature type="domain" description="Enoyl reductase (ER)" evidence="3">
    <location>
        <begin position="9"/>
        <end position="302"/>
    </location>
</feature>
<dbReference type="SUPFAM" id="SSF50129">
    <property type="entry name" value="GroES-like"/>
    <property type="match status" value="1"/>
</dbReference>
<dbReference type="Gene3D" id="3.90.180.10">
    <property type="entry name" value="Medium-chain alcohol dehydrogenases, catalytic domain"/>
    <property type="match status" value="1"/>
</dbReference>